<sequence length="362" mass="42470">MNVQKRESSVSATTNYLTESGMEDEAIEERIISTRAKLNGCLLENAIYELFCDQIIGETLEHCPIQSTFGRIRKSTKTKGRIITLNMKQKCAVAKYALEERTKDLNLLRKEHEFTAEQYEVFLKAQLERNKECAKMRSSFDRLVVQQTKHLPEVSLELTGLSKFCRFHKFYLNHLDTQLSNMRIENVNSKNEFRRIKKSLRELEEPGRVIHSVEHEQLKIRCRSALQELQRLEMVSAHVKACATRIGSQLASLRLQLKQEMAKNGELEEETDRLFRMGSKLNFLVLKHQEGLQDDMFDYHELKKWLVTYRVPATCQYAHTLAEMARLARKRLVMERKERIAALTLQRYKKLWHHIQTNGAKR</sequence>
<evidence type="ECO:0000256" key="1">
    <source>
        <dbReference type="SAM" id="Coils"/>
    </source>
</evidence>
<feature type="coiled-coil region" evidence="1">
    <location>
        <begin position="215"/>
        <end position="270"/>
    </location>
</feature>
<reference evidence="2 3" key="1">
    <citation type="journal article" date="2019" name="BMC Genomics">
        <title>New insights from Opisthorchis felineus genome: update on genomics of the epidemiologically important liver flukes.</title>
        <authorList>
            <person name="Ershov N.I."/>
            <person name="Mordvinov V.A."/>
            <person name="Prokhortchouk E.B."/>
            <person name="Pakharukova M.Y."/>
            <person name="Gunbin K.V."/>
            <person name="Ustyantsev K."/>
            <person name="Genaev M.A."/>
            <person name="Blinov A.G."/>
            <person name="Mazur A."/>
            <person name="Boulygina E."/>
            <person name="Tsygankova S."/>
            <person name="Khrameeva E."/>
            <person name="Chekanov N."/>
            <person name="Fan G."/>
            <person name="Xiao A."/>
            <person name="Zhang H."/>
            <person name="Xu X."/>
            <person name="Yang H."/>
            <person name="Solovyev V."/>
            <person name="Lee S.M."/>
            <person name="Liu X."/>
            <person name="Afonnikov D.A."/>
            <person name="Skryabin K.G."/>
        </authorList>
    </citation>
    <scope>NUCLEOTIDE SEQUENCE [LARGE SCALE GENOMIC DNA]</scope>
    <source>
        <strain evidence="2">AK-0245</strain>
        <tissue evidence="2">Whole organism</tissue>
    </source>
</reference>
<dbReference type="EMBL" id="SJOL01008113">
    <property type="protein sequence ID" value="TGZ61095.1"/>
    <property type="molecule type" value="Genomic_DNA"/>
</dbReference>
<proteinExistence type="predicted"/>
<gene>
    <name evidence="2" type="ORF">CRM22_008176</name>
</gene>
<dbReference type="AlphaFoldDB" id="A0A4S2LCG5"/>
<evidence type="ECO:0000313" key="3">
    <source>
        <dbReference type="Proteomes" id="UP000308267"/>
    </source>
</evidence>
<name>A0A4S2LCG5_OPIFE</name>
<keyword evidence="3" id="KW-1185">Reference proteome</keyword>
<comment type="caution">
    <text evidence="2">The sequence shown here is derived from an EMBL/GenBank/DDBJ whole genome shotgun (WGS) entry which is preliminary data.</text>
</comment>
<evidence type="ECO:0008006" key="4">
    <source>
        <dbReference type="Google" id="ProtNLM"/>
    </source>
</evidence>
<organism evidence="2 3">
    <name type="scientific">Opisthorchis felineus</name>
    <dbReference type="NCBI Taxonomy" id="147828"/>
    <lineage>
        <taxon>Eukaryota</taxon>
        <taxon>Metazoa</taxon>
        <taxon>Spiralia</taxon>
        <taxon>Lophotrochozoa</taxon>
        <taxon>Platyhelminthes</taxon>
        <taxon>Trematoda</taxon>
        <taxon>Digenea</taxon>
        <taxon>Opisthorchiida</taxon>
        <taxon>Opisthorchiata</taxon>
        <taxon>Opisthorchiidae</taxon>
        <taxon>Opisthorchis</taxon>
    </lineage>
</organism>
<evidence type="ECO:0000313" key="2">
    <source>
        <dbReference type="EMBL" id="TGZ61095.1"/>
    </source>
</evidence>
<keyword evidence="1" id="KW-0175">Coiled coil</keyword>
<dbReference type="Proteomes" id="UP000308267">
    <property type="component" value="Unassembled WGS sequence"/>
</dbReference>
<dbReference type="OrthoDB" id="6253495at2759"/>
<accession>A0A4S2LCG5</accession>
<protein>
    <recommendedName>
        <fullName evidence="4">DUF4201 domain-containing protein</fullName>
    </recommendedName>
</protein>